<sequence>MSSNYINDDSTSTFIINVDKSASPHLTKLHRTHSIIYIILTGDITMRSYAGFTRVEKEQVYSLARAGVPDDLICRRYDIDEDFLLRVIDDVFVNLQEKRGYKGIFCKSDFLRG</sequence>
<proteinExistence type="predicted"/>
<keyword evidence="2" id="KW-1185">Reference proteome</keyword>
<dbReference type="RefSeq" id="YP_001742040.1">
    <property type="nucleotide sequence ID" value="NC_010495.1"/>
</dbReference>
<accession>B1GS78</accession>
<gene>
    <name evidence="1" type="ORF">VIP0003</name>
</gene>
<dbReference type="GeneID" id="6128904"/>
<evidence type="ECO:0000313" key="2">
    <source>
        <dbReference type="Proteomes" id="UP000001690"/>
    </source>
</evidence>
<protein>
    <submittedName>
        <fullName evidence="1">Hypothetical phage protein</fullName>
    </submittedName>
</protein>
<dbReference type="Proteomes" id="UP000001690">
    <property type="component" value="Segment"/>
</dbReference>
<dbReference type="EMBL" id="AM491472">
    <property type="protein sequence ID" value="CAM33108.1"/>
    <property type="molecule type" value="Genomic_DNA"/>
</dbReference>
<name>B1GS78_9CAUD</name>
<reference evidence="1 2" key="1">
    <citation type="journal article" date="2008" name="J. Bacteriol.">
        <title>Molecular characterization of the Salmonella enterica serovar Typhi Vi-typing bacteriophage E1.</title>
        <authorList>
            <person name="Pickard D."/>
            <person name="Thomson N.R."/>
            <person name="Baker S."/>
            <person name="Wain J."/>
            <person name="Pardo M."/>
            <person name="Goulding D."/>
            <person name="Hamlin N."/>
            <person name="Choudhary J."/>
            <person name="Threfall J."/>
            <person name="Dougan G."/>
        </authorList>
    </citation>
    <scope>NUCLEOTIDE SEQUENCE</scope>
</reference>
<dbReference type="OrthoDB" id="23245at10239"/>
<organism evidence="1 2">
    <name type="scientific">Salmonella phage Vi II-E1</name>
    <dbReference type="NCBI Taxonomy" id="424716"/>
    <lineage>
        <taxon>Viruses</taxon>
        <taxon>Duplodnaviria</taxon>
        <taxon>Heunggongvirae</taxon>
        <taxon>Uroviricota</taxon>
        <taxon>Caudoviricetes</taxon>
        <taxon>Macdonaldcampvirus</taxon>
        <taxon>Macdonaldcampvirus ViIIE1</taxon>
    </lineage>
</organism>
<evidence type="ECO:0000313" key="1">
    <source>
        <dbReference type="EMBL" id="CAM33108.1"/>
    </source>
</evidence>
<dbReference type="KEGG" id="vg:6128904"/>